<feature type="domain" description="UspA" evidence="1">
    <location>
        <begin position="1"/>
        <end position="59"/>
    </location>
</feature>
<evidence type="ECO:0000259" key="1">
    <source>
        <dbReference type="Pfam" id="PF00582"/>
    </source>
</evidence>
<feature type="non-terminal residue" evidence="2">
    <location>
        <position position="79"/>
    </location>
</feature>
<sequence>MKNILVPIGDHENALNTLQYAIDFAEKVEAKIYLIHIFSSSKVSGSFVNIDHVLKKDSEEILKNHLKIVDVKNVEIISS</sequence>
<dbReference type="InterPro" id="IPR014729">
    <property type="entry name" value="Rossmann-like_a/b/a_fold"/>
</dbReference>
<reference evidence="2" key="1">
    <citation type="submission" date="2018-06" db="EMBL/GenBank/DDBJ databases">
        <authorList>
            <person name="Zhirakovskaya E."/>
        </authorList>
    </citation>
    <scope>NUCLEOTIDE SEQUENCE</scope>
</reference>
<organism evidence="2">
    <name type="scientific">hydrothermal vent metagenome</name>
    <dbReference type="NCBI Taxonomy" id="652676"/>
    <lineage>
        <taxon>unclassified sequences</taxon>
        <taxon>metagenomes</taxon>
        <taxon>ecological metagenomes</taxon>
    </lineage>
</organism>
<proteinExistence type="predicted"/>
<gene>
    <name evidence="2" type="ORF">MNBD_BACTEROID02-1380</name>
</gene>
<dbReference type="SUPFAM" id="SSF52402">
    <property type="entry name" value="Adenine nucleotide alpha hydrolases-like"/>
    <property type="match status" value="1"/>
</dbReference>
<dbReference type="Pfam" id="PF00582">
    <property type="entry name" value="Usp"/>
    <property type="match status" value="1"/>
</dbReference>
<dbReference type="EMBL" id="UOEB01000028">
    <property type="protein sequence ID" value="VAV82703.1"/>
    <property type="molecule type" value="Genomic_DNA"/>
</dbReference>
<dbReference type="Gene3D" id="3.40.50.620">
    <property type="entry name" value="HUPs"/>
    <property type="match status" value="1"/>
</dbReference>
<protein>
    <submittedName>
        <fullName evidence="2">Universal stress protein UspA and related nucleotide-binding proteins</fullName>
    </submittedName>
</protein>
<evidence type="ECO:0000313" key="2">
    <source>
        <dbReference type="EMBL" id="VAV82703.1"/>
    </source>
</evidence>
<dbReference type="InterPro" id="IPR006016">
    <property type="entry name" value="UspA"/>
</dbReference>
<accession>A0A3B0RDF3</accession>
<dbReference type="AlphaFoldDB" id="A0A3B0RDF3"/>
<name>A0A3B0RDF3_9ZZZZ</name>